<dbReference type="SMART" id="SM00388">
    <property type="entry name" value="HisKA"/>
    <property type="match status" value="1"/>
</dbReference>
<protein>
    <recommendedName>
        <fullName evidence="2">histidine kinase</fullName>
        <ecNumber evidence="2">2.7.13.3</ecNumber>
    </recommendedName>
</protein>
<feature type="transmembrane region" description="Helical" evidence="4">
    <location>
        <begin position="45"/>
        <end position="64"/>
    </location>
</feature>
<dbReference type="Proteomes" id="UP000191110">
    <property type="component" value="Unassembled WGS sequence"/>
</dbReference>
<dbReference type="GO" id="GO:0000155">
    <property type="term" value="F:phosphorelay sensor kinase activity"/>
    <property type="evidence" value="ECO:0007669"/>
    <property type="project" value="InterPro"/>
</dbReference>
<dbReference type="PANTHER" id="PTHR43065">
    <property type="entry name" value="SENSOR HISTIDINE KINASE"/>
    <property type="match status" value="1"/>
</dbReference>
<dbReference type="InterPro" id="IPR036097">
    <property type="entry name" value="HisK_dim/P_sf"/>
</dbReference>
<evidence type="ECO:0000256" key="3">
    <source>
        <dbReference type="ARBA" id="ARBA00022553"/>
    </source>
</evidence>
<dbReference type="PRINTS" id="PR00344">
    <property type="entry name" value="BCTRLSENSOR"/>
</dbReference>
<gene>
    <name evidence="6" type="ORF">BOW53_07395</name>
</gene>
<feature type="transmembrane region" description="Helical" evidence="4">
    <location>
        <begin position="114"/>
        <end position="134"/>
    </location>
</feature>
<keyword evidence="4" id="KW-1133">Transmembrane helix</keyword>
<feature type="transmembrane region" description="Helical" evidence="4">
    <location>
        <begin position="12"/>
        <end position="33"/>
    </location>
</feature>
<dbReference type="SMART" id="SM00387">
    <property type="entry name" value="HATPase_c"/>
    <property type="match status" value="1"/>
</dbReference>
<evidence type="ECO:0000313" key="7">
    <source>
        <dbReference type="Proteomes" id="UP000191110"/>
    </source>
</evidence>
<dbReference type="Pfam" id="PF25323">
    <property type="entry name" value="6TM_PilS"/>
    <property type="match status" value="1"/>
</dbReference>
<dbReference type="EMBL" id="MPRL01000023">
    <property type="protein sequence ID" value="OOZ40543.1"/>
    <property type="molecule type" value="Genomic_DNA"/>
</dbReference>
<dbReference type="SUPFAM" id="SSF47384">
    <property type="entry name" value="Homodimeric domain of signal transducing histidine kinase"/>
    <property type="match status" value="1"/>
</dbReference>
<dbReference type="InterPro" id="IPR003594">
    <property type="entry name" value="HATPase_dom"/>
</dbReference>
<dbReference type="InterPro" id="IPR003661">
    <property type="entry name" value="HisK_dim/P_dom"/>
</dbReference>
<dbReference type="Gene3D" id="3.30.565.10">
    <property type="entry name" value="Histidine kinase-like ATPase, C-terminal domain"/>
    <property type="match status" value="1"/>
</dbReference>
<evidence type="ECO:0000256" key="2">
    <source>
        <dbReference type="ARBA" id="ARBA00012438"/>
    </source>
</evidence>
<name>A0A1T2L633_9GAMM</name>
<dbReference type="EC" id="2.7.13.3" evidence="2"/>
<dbReference type="AlphaFoldDB" id="A0A1T2L633"/>
<dbReference type="CDD" id="cd00082">
    <property type="entry name" value="HisKA"/>
    <property type="match status" value="1"/>
</dbReference>
<dbReference type="PROSITE" id="PS50109">
    <property type="entry name" value="HIS_KIN"/>
    <property type="match status" value="1"/>
</dbReference>
<evidence type="ECO:0000313" key="6">
    <source>
        <dbReference type="EMBL" id="OOZ40543.1"/>
    </source>
</evidence>
<feature type="transmembrane region" description="Helical" evidence="4">
    <location>
        <begin position="84"/>
        <end position="107"/>
    </location>
</feature>
<accession>A0A1T2L633</accession>
<sequence>MVRSEEDTWKPLYLFNLYRSALSGLLLILFVTGLGPSLLGKSDPLLYLITTVIYLLFCMGALITTYLKKPRFNIQVYLQLTVDIFAITLIMHASGGISSGLAMLLIVSLAGGSLLMSGYIAIFFAAVTSTVVLFEQVYAELTNAFTTTAYTQAGMLGVAFFATTIVLHLLAARVSETEALAHRRGIDLANLAQLNDYVIQHMESGALVVDIEGSIRLINSTARTMLGTSAQIESLRLSTINPDLSRELMRWRKDRSAVAEALRIGETTLEIRPRFIPLGRREEDTGTLIYLDDMAVLSQRAQQMKLAALGQLTASIAHEIRNPLGAISHAGQLLAESPELDKGDSRFIEIILEQSGRVNEIIENVLQISRRDPSFPESIELHSWLRNFFDEYCEHGRAHDETLKLEIEPQETQIEFDPTQLRQIISNLVDNAIRHGEPNANGTRLHVRGGLLDESDTPYLEVIDFGGGIDEAIAENIFDPFFTTRSSGTGLGLYLAKELCEMNGARLEHRRAESGGASFRILFSTPTTAG</sequence>
<keyword evidence="4" id="KW-0472">Membrane</keyword>
<dbReference type="Pfam" id="PF00512">
    <property type="entry name" value="HisKA"/>
    <property type="match status" value="1"/>
</dbReference>
<evidence type="ECO:0000259" key="5">
    <source>
        <dbReference type="PROSITE" id="PS50109"/>
    </source>
</evidence>
<reference evidence="6 7" key="1">
    <citation type="submission" date="2016-11" db="EMBL/GenBank/DDBJ databases">
        <title>Mixed transmission modes and dynamic genome evolution in an obligate animal-bacterial symbiosis.</title>
        <authorList>
            <person name="Russell S.L."/>
            <person name="Corbett-Detig R.B."/>
            <person name="Cavanaugh C.M."/>
        </authorList>
    </citation>
    <scope>NUCLEOTIDE SEQUENCE [LARGE SCALE GENOMIC DNA]</scope>
    <source>
        <strain evidence="6">Sveles-Q1</strain>
    </source>
</reference>
<keyword evidence="3" id="KW-0597">Phosphoprotein</keyword>
<dbReference type="SUPFAM" id="SSF55874">
    <property type="entry name" value="ATPase domain of HSP90 chaperone/DNA topoisomerase II/histidine kinase"/>
    <property type="match status" value="1"/>
</dbReference>
<dbReference type="PANTHER" id="PTHR43065:SF52">
    <property type="entry name" value="SENSOR PROTEIN KINASE PILS"/>
    <property type="match status" value="1"/>
</dbReference>
<feature type="transmembrane region" description="Helical" evidence="4">
    <location>
        <begin position="154"/>
        <end position="174"/>
    </location>
</feature>
<comment type="catalytic activity">
    <reaction evidence="1">
        <text>ATP + protein L-histidine = ADP + protein N-phospho-L-histidine.</text>
        <dbReference type="EC" id="2.7.13.3"/>
    </reaction>
</comment>
<evidence type="ECO:0000256" key="4">
    <source>
        <dbReference type="SAM" id="Phobius"/>
    </source>
</evidence>
<dbReference type="InterPro" id="IPR005467">
    <property type="entry name" value="His_kinase_dom"/>
</dbReference>
<dbReference type="Gene3D" id="1.10.287.130">
    <property type="match status" value="1"/>
</dbReference>
<dbReference type="Pfam" id="PF02518">
    <property type="entry name" value="HATPase_c"/>
    <property type="match status" value="1"/>
</dbReference>
<evidence type="ECO:0000256" key="1">
    <source>
        <dbReference type="ARBA" id="ARBA00000085"/>
    </source>
</evidence>
<dbReference type="Gene3D" id="3.30.450.20">
    <property type="entry name" value="PAS domain"/>
    <property type="match status" value="1"/>
</dbReference>
<proteinExistence type="predicted"/>
<keyword evidence="4" id="KW-0812">Transmembrane</keyword>
<comment type="caution">
    <text evidence="6">The sequence shown here is derived from an EMBL/GenBank/DDBJ whole genome shotgun (WGS) entry which is preliminary data.</text>
</comment>
<dbReference type="InterPro" id="IPR036890">
    <property type="entry name" value="HATPase_C_sf"/>
</dbReference>
<organism evidence="6 7">
    <name type="scientific">Solemya pervernicosa gill symbiont</name>
    <dbReference type="NCBI Taxonomy" id="642797"/>
    <lineage>
        <taxon>Bacteria</taxon>
        <taxon>Pseudomonadati</taxon>
        <taxon>Pseudomonadota</taxon>
        <taxon>Gammaproteobacteria</taxon>
        <taxon>sulfur-oxidizing symbionts</taxon>
    </lineage>
</organism>
<feature type="domain" description="Histidine kinase" evidence="5">
    <location>
        <begin position="315"/>
        <end position="527"/>
    </location>
</feature>
<dbReference type="InterPro" id="IPR004358">
    <property type="entry name" value="Sig_transdc_His_kin-like_C"/>
</dbReference>
<keyword evidence="7" id="KW-1185">Reference proteome</keyword>